<accession>A0A0U1HMY2</accession>
<reference evidence="3 5" key="2">
    <citation type="submission" date="2015-03" db="EMBL/GenBank/DDBJ databases">
        <authorList>
            <person name="Murphy D."/>
        </authorList>
    </citation>
    <scope>NUCLEOTIDE SEQUENCE [LARGE SCALE GENOMIC DNA]</scope>
    <source>
        <strain evidence="3 5">68/02</strain>
    </source>
</reference>
<dbReference type="GeneID" id="45566303"/>
<dbReference type="InterPro" id="IPR028973">
    <property type="entry name" value="PhnB-like"/>
</dbReference>
<evidence type="ECO:0000313" key="5">
    <source>
        <dbReference type="Proteomes" id="UP000042054"/>
    </source>
</evidence>
<dbReference type="STRING" id="29485.CH64_967"/>
<dbReference type="PANTHER" id="PTHR33990">
    <property type="entry name" value="PROTEIN YJDN-RELATED"/>
    <property type="match status" value="1"/>
</dbReference>
<dbReference type="CDD" id="cd06588">
    <property type="entry name" value="PhnB_like"/>
    <property type="match status" value="1"/>
</dbReference>
<reference evidence="2 4" key="1">
    <citation type="journal article" date="2015" name="Genome Announc.">
        <title>Thirty-Two Complete Genome Assemblies of Nine Yersinia Species, Including Y. pestis, Y. pseudotuberculosis, and Y. enterocolitica.</title>
        <authorList>
            <person name="Johnson S.L."/>
            <person name="Daligault H.E."/>
            <person name="Davenport K.W."/>
            <person name="Jaissle J."/>
            <person name="Frey K.G."/>
            <person name="Ladner J.T."/>
            <person name="Broomall S.M."/>
            <person name="Bishop-Lilly K.A."/>
            <person name="Bruce D.C."/>
            <person name="Coyne S.R."/>
            <person name="Gibbons H.S."/>
            <person name="Lo C.C."/>
            <person name="Munk A.C."/>
            <person name="Rosenzweig C.N."/>
            <person name="Koroleva G.I."/>
            <person name="Palacios G.F."/>
            <person name="Redden C.L."/>
            <person name="Xu Y."/>
            <person name="Minogue T.D."/>
            <person name="Chain P.S."/>
        </authorList>
    </citation>
    <scope>NUCLEOTIDE SEQUENCE [LARGE SCALE GENOMIC DNA]</scope>
    <source>
        <strain evidence="2 4">YRA</strain>
    </source>
</reference>
<dbReference type="Gene3D" id="3.10.180.10">
    <property type="entry name" value="2,3-Dihydroxybiphenyl 1,2-Dioxygenase, domain 1"/>
    <property type="match status" value="1"/>
</dbReference>
<dbReference type="EMBL" id="CTKE01000001">
    <property type="protein sequence ID" value="CQI87818.1"/>
    <property type="molecule type" value="Genomic_DNA"/>
</dbReference>
<dbReference type="OrthoDB" id="9795306at2"/>
<dbReference type="Proteomes" id="UP000042054">
    <property type="component" value="Unassembled WGS sequence"/>
</dbReference>
<dbReference type="PANTHER" id="PTHR33990:SF1">
    <property type="entry name" value="PROTEIN YJDN"/>
    <property type="match status" value="1"/>
</dbReference>
<dbReference type="SUPFAM" id="SSF54593">
    <property type="entry name" value="Glyoxalase/Bleomycin resistance protein/Dihydroxybiphenyl dioxygenase"/>
    <property type="match status" value="1"/>
</dbReference>
<evidence type="ECO:0000313" key="3">
    <source>
        <dbReference type="EMBL" id="CQI87818.1"/>
    </source>
</evidence>
<dbReference type="Pfam" id="PF06983">
    <property type="entry name" value="3-dmu-9_3-mt"/>
    <property type="match status" value="1"/>
</dbReference>
<feature type="domain" description="PhnB-like" evidence="1">
    <location>
        <begin position="3"/>
        <end position="132"/>
    </location>
</feature>
<dbReference type="EMBL" id="CP009787">
    <property type="protein sequence ID" value="AJJ12690.1"/>
    <property type="molecule type" value="Genomic_DNA"/>
</dbReference>
<dbReference type="KEGG" id="yro:CH64_967"/>
<evidence type="ECO:0000313" key="4">
    <source>
        <dbReference type="Proteomes" id="UP000031914"/>
    </source>
</evidence>
<dbReference type="InterPro" id="IPR029068">
    <property type="entry name" value="Glyas_Bleomycin-R_OHBP_Dase"/>
</dbReference>
<proteinExistence type="predicted"/>
<organism evidence="3 5">
    <name type="scientific">Yersinia rohdei</name>
    <dbReference type="NCBI Taxonomy" id="29485"/>
    <lineage>
        <taxon>Bacteria</taxon>
        <taxon>Pseudomonadati</taxon>
        <taxon>Pseudomonadota</taxon>
        <taxon>Gammaproteobacteria</taxon>
        <taxon>Enterobacterales</taxon>
        <taxon>Yersiniaceae</taxon>
        <taxon>Yersinia</taxon>
    </lineage>
</organism>
<protein>
    <submittedName>
        <fullName evidence="3">Uncharacterized protein conserved in bacteria</fullName>
    </submittedName>
</protein>
<gene>
    <name evidence="2" type="ORF">CH64_967</name>
    <name evidence="3" type="ORF">ERS008555_00140</name>
</gene>
<dbReference type="Proteomes" id="UP000031914">
    <property type="component" value="Chromosome"/>
</dbReference>
<evidence type="ECO:0000259" key="1">
    <source>
        <dbReference type="Pfam" id="PF06983"/>
    </source>
</evidence>
<sequence length="135" mass="14849">MLIQPYLFFNGNCEEAVNFYAQQLGGDVVAMMRYKEIPNPENCPPNTNPESIMHARLQVGSNVIMASDSCPNDSGQPHQGYSLSINVTDMSKGEALFKCLSEGGQVIMPFGVTFWAQGFGMLTDKFGVGWMINVE</sequence>
<keyword evidence="4" id="KW-1185">Reference proteome</keyword>
<dbReference type="AlphaFoldDB" id="A0A0U1HMY2"/>
<dbReference type="RefSeq" id="WP_004713259.1">
    <property type="nucleotide sequence ID" value="NZ_CABIHO010000013.1"/>
</dbReference>
<name>A0A0U1HMY2_YERRO</name>
<evidence type="ECO:0000313" key="2">
    <source>
        <dbReference type="EMBL" id="AJJ12690.1"/>
    </source>
</evidence>